<evidence type="ECO:0000256" key="3">
    <source>
        <dbReference type="ARBA" id="ARBA00023172"/>
    </source>
</evidence>
<evidence type="ECO:0000313" key="6">
    <source>
        <dbReference type="EMBL" id="MUN40872.1"/>
    </source>
</evidence>
<organism evidence="6 7">
    <name type="scientific">Actinomadura litoris</name>
    <dbReference type="NCBI Taxonomy" id="2678616"/>
    <lineage>
        <taxon>Bacteria</taxon>
        <taxon>Bacillati</taxon>
        <taxon>Actinomycetota</taxon>
        <taxon>Actinomycetes</taxon>
        <taxon>Streptosporangiales</taxon>
        <taxon>Thermomonosporaceae</taxon>
        <taxon>Actinomadura</taxon>
    </lineage>
</organism>
<dbReference type="GO" id="GO:0015074">
    <property type="term" value="P:DNA integration"/>
    <property type="evidence" value="ECO:0007669"/>
    <property type="project" value="InterPro"/>
</dbReference>
<evidence type="ECO:0000256" key="1">
    <source>
        <dbReference type="ARBA" id="ARBA00008857"/>
    </source>
</evidence>
<dbReference type="AlphaFoldDB" id="A0A7K1L8W7"/>
<dbReference type="Pfam" id="PF00589">
    <property type="entry name" value="Phage_integrase"/>
    <property type="match status" value="1"/>
</dbReference>
<dbReference type="PROSITE" id="PS51898">
    <property type="entry name" value="TYR_RECOMBINASE"/>
    <property type="match status" value="1"/>
</dbReference>
<dbReference type="PANTHER" id="PTHR30349">
    <property type="entry name" value="PHAGE INTEGRASE-RELATED"/>
    <property type="match status" value="1"/>
</dbReference>
<dbReference type="SUPFAM" id="SSF56349">
    <property type="entry name" value="DNA breaking-rejoining enzymes"/>
    <property type="match status" value="1"/>
</dbReference>
<proteinExistence type="inferred from homology"/>
<dbReference type="InterPro" id="IPR050090">
    <property type="entry name" value="Tyrosine_recombinase_XerCD"/>
</dbReference>
<dbReference type="RefSeq" id="WP_156220036.1">
    <property type="nucleotide sequence ID" value="NZ_WOFH01000012.1"/>
</dbReference>
<dbReference type="InterPro" id="IPR011010">
    <property type="entry name" value="DNA_brk_join_enz"/>
</dbReference>
<keyword evidence="3" id="KW-0233">DNA recombination</keyword>
<dbReference type="InterPro" id="IPR002104">
    <property type="entry name" value="Integrase_catalytic"/>
</dbReference>
<dbReference type="PANTHER" id="PTHR30349:SF64">
    <property type="entry name" value="PROPHAGE INTEGRASE INTD-RELATED"/>
    <property type="match status" value="1"/>
</dbReference>
<dbReference type="InterPro" id="IPR010998">
    <property type="entry name" value="Integrase_recombinase_N"/>
</dbReference>
<evidence type="ECO:0000259" key="5">
    <source>
        <dbReference type="PROSITE" id="PS51898"/>
    </source>
</evidence>
<dbReference type="Gene3D" id="1.10.443.10">
    <property type="entry name" value="Intergrase catalytic core"/>
    <property type="match status" value="1"/>
</dbReference>
<dbReference type="GO" id="GO:0003677">
    <property type="term" value="F:DNA binding"/>
    <property type="evidence" value="ECO:0007669"/>
    <property type="project" value="UniProtKB-KW"/>
</dbReference>
<evidence type="ECO:0000256" key="2">
    <source>
        <dbReference type="ARBA" id="ARBA00023125"/>
    </source>
</evidence>
<comment type="caution">
    <text evidence="6">The sequence shown here is derived from an EMBL/GenBank/DDBJ whole genome shotgun (WGS) entry which is preliminary data.</text>
</comment>
<sequence length="439" mass="50220">MASHVRVSHKTKNLPKSKRRWEVSYTDPLTGRSRTKGGFTRETDAKNWMIKFEDSIREQTYVDDKAGGVLFIDASRQWLNVRRNLKDRTYNDYKGLLGLGESKRPEEDPKQLLLRNRFGKAAVSAITEDAVQEWVTDMERAGKSGGTIRKSFILLKQVMKEQLRLKRVAVNPCVDVEIPKFEPWALLNDEDEGRRLEPEEVERLAEALPHPFGFLALFTAYTGLRAGEVAGLQLRDIDLAAGIVRVRREVTDINGILAYDEPKSRKAKREVTLDPYILEELRAYIRAHEKEAAEWFGEREDATHPGKKLPLFVGTAKGRRGKNPVTGKFDVIRFDYTKLLRHKAWYGRYFKKALEAAELDSTYRFHDLRHSYGSWLYDAGVDIKTISRMMGHASVETTMAIYVHPDRDKANDAVRNALGNLRAGSSSRRGNVVPMRRQA</sequence>
<name>A0A7K1L8W7_9ACTN</name>
<dbReference type="Gene3D" id="1.10.150.130">
    <property type="match status" value="1"/>
</dbReference>
<dbReference type="CDD" id="cd01189">
    <property type="entry name" value="INT_ICEBs1_C_like"/>
    <property type="match status" value="1"/>
</dbReference>
<dbReference type="InterPro" id="IPR013762">
    <property type="entry name" value="Integrase-like_cat_sf"/>
</dbReference>
<feature type="region of interest" description="Disordered" evidence="4">
    <location>
        <begin position="1"/>
        <end position="20"/>
    </location>
</feature>
<comment type="similarity">
    <text evidence="1">Belongs to the 'phage' integrase family.</text>
</comment>
<feature type="domain" description="Tyr recombinase" evidence="5">
    <location>
        <begin position="191"/>
        <end position="415"/>
    </location>
</feature>
<dbReference type="EMBL" id="WOFH01000012">
    <property type="protein sequence ID" value="MUN40872.1"/>
    <property type="molecule type" value="Genomic_DNA"/>
</dbReference>
<dbReference type="GO" id="GO:0006310">
    <property type="term" value="P:DNA recombination"/>
    <property type="evidence" value="ECO:0007669"/>
    <property type="project" value="UniProtKB-KW"/>
</dbReference>
<reference evidence="6 7" key="1">
    <citation type="submission" date="2019-11" db="EMBL/GenBank/DDBJ databases">
        <authorList>
            <person name="Cao P."/>
        </authorList>
    </citation>
    <scope>NUCLEOTIDE SEQUENCE [LARGE SCALE GENOMIC DNA]</scope>
    <source>
        <strain evidence="6 7">NEAU-AAG5</strain>
    </source>
</reference>
<feature type="compositionally biased region" description="Basic residues" evidence="4">
    <location>
        <begin position="1"/>
        <end position="19"/>
    </location>
</feature>
<keyword evidence="2" id="KW-0238">DNA-binding</keyword>
<gene>
    <name evidence="6" type="ORF">GNZ18_30335</name>
</gene>
<keyword evidence="7" id="KW-1185">Reference proteome</keyword>
<protein>
    <submittedName>
        <fullName evidence="6">Tyrosine-type recombinase/integrase</fullName>
    </submittedName>
</protein>
<dbReference type="Proteomes" id="UP000432015">
    <property type="component" value="Unassembled WGS sequence"/>
</dbReference>
<evidence type="ECO:0000256" key="4">
    <source>
        <dbReference type="SAM" id="MobiDB-lite"/>
    </source>
</evidence>
<accession>A0A7K1L8W7</accession>
<evidence type="ECO:0000313" key="7">
    <source>
        <dbReference type="Proteomes" id="UP000432015"/>
    </source>
</evidence>